<feature type="compositionally biased region" description="Basic and acidic residues" evidence="1">
    <location>
        <begin position="91"/>
        <end position="105"/>
    </location>
</feature>
<keyword evidence="2" id="KW-1133">Transmembrane helix</keyword>
<evidence type="ECO:0000313" key="3">
    <source>
        <dbReference type="EMBL" id="TWH19110.1"/>
    </source>
</evidence>
<keyword evidence="2" id="KW-0472">Membrane</keyword>
<sequence>MHVSQRAATTAALSGVATLGMLGLYLIQGHWGYLVAAALWAAVCARWVVAAAGRHRRHRGDDPLPEPSAHSDAEHRVGDEEVDEQPGGVDQGRHERSGDHGRVDAEPLGQQRHGRADRGGPAADDDQ</sequence>
<proteinExistence type="predicted"/>
<organism evidence="3 4">
    <name type="scientific">Prauserella rugosa</name>
    <dbReference type="NCBI Taxonomy" id="43354"/>
    <lineage>
        <taxon>Bacteria</taxon>
        <taxon>Bacillati</taxon>
        <taxon>Actinomycetota</taxon>
        <taxon>Actinomycetes</taxon>
        <taxon>Pseudonocardiales</taxon>
        <taxon>Pseudonocardiaceae</taxon>
        <taxon>Prauserella</taxon>
    </lineage>
</organism>
<keyword evidence="4" id="KW-1185">Reference proteome</keyword>
<feature type="transmembrane region" description="Helical" evidence="2">
    <location>
        <begin position="7"/>
        <end position="25"/>
    </location>
</feature>
<dbReference type="AlphaFoldDB" id="A0A660C684"/>
<evidence type="ECO:0000256" key="2">
    <source>
        <dbReference type="SAM" id="Phobius"/>
    </source>
</evidence>
<comment type="caution">
    <text evidence="3">The sequence shown here is derived from an EMBL/GenBank/DDBJ whole genome shotgun (WGS) entry which is preliminary data.</text>
</comment>
<feature type="region of interest" description="Disordered" evidence="1">
    <location>
        <begin position="54"/>
        <end position="127"/>
    </location>
</feature>
<evidence type="ECO:0000256" key="1">
    <source>
        <dbReference type="SAM" id="MobiDB-lite"/>
    </source>
</evidence>
<dbReference type="Proteomes" id="UP000317303">
    <property type="component" value="Unassembled WGS sequence"/>
</dbReference>
<name>A0A660C684_9PSEU</name>
<accession>A0A660C684</accession>
<keyword evidence="2" id="KW-0812">Transmembrane</keyword>
<feature type="compositionally biased region" description="Basic and acidic residues" evidence="1">
    <location>
        <begin position="69"/>
        <end position="79"/>
    </location>
</feature>
<gene>
    <name evidence="3" type="ORF">JD82_00932</name>
</gene>
<feature type="transmembrane region" description="Helical" evidence="2">
    <location>
        <begin position="31"/>
        <end position="49"/>
    </location>
</feature>
<dbReference type="EMBL" id="VLJV01000001">
    <property type="protein sequence ID" value="TWH19110.1"/>
    <property type="molecule type" value="Genomic_DNA"/>
</dbReference>
<reference evidence="3 4" key="1">
    <citation type="submission" date="2019-07" db="EMBL/GenBank/DDBJ databases">
        <title>R&amp;d 2014.</title>
        <authorList>
            <person name="Klenk H.-P."/>
        </authorList>
    </citation>
    <scope>NUCLEOTIDE SEQUENCE [LARGE SCALE GENOMIC DNA]</scope>
    <source>
        <strain evidence="3 4">DSM 43194</strain>
    </source>
</reference>
<evidence type="ECO:0000313" key="4">
    <source>
        <dbReference type="Proteomes" id="UP000317303"/>
    </source>
</evidence>
<protein>
    <submittedName>
        <fullName evidence="3">Uncharacterized protein</fullName>
    </submittedName>
</protein>